<accession>A0A7G5H2H1</accession>
<dbReference type="KEGG" id="sfol:H3H32_10710"/>
<dbReference type="Proteomes" id="UP000515369">
    <property type="component" value="Chromosome"/>
</dbReference>
<proteinExistence type="predicted"/>
<protein>
    <submittedName>
        <fullName evidence="1">Uncharacterized protein</fullName>
    </submittedName>
</protein>
<dbReference type="AlphaFoldDB" id="A0A7G5H2H1"/>
<evidence type="ECO:0000313" key="1">
    <source>
        <dbReference type="EMBL" id="QMW05313.1"/>
    </source>
</evidence>
<organism evidence="1 2">
    <name type="scientific">Spirosoma foliorum</name>
    <dbReference type="NCBI Taxonomy" id="2710596"/>
    <lineage>
        <taxon>Bacteria</taxon>
        <taxon>Pseudomonadati</taxon>
        <taxon>Bacteroidota</taxon>
        <taxon>Cytophagia</taxon>
        <taxon>Cytophagales</taxon>
        <taxon>Cytophagaceae</taxon>
        <taxon>Spirosoma</taxon>
    </lineage>
</organism>
<gene>
    <name evidence="1" type="ORF">H3H32_10710</name>
</gene>
<dbReference type="RefSeq" id="WP_182462659.1">
    <property type="nucleotide sequence ID" value="NZ_CP059732.1"/>
</dbReference>
<reference evidence="1 2" key="1">
    <citation type="submission" date="2020-07" db="EMBL/GenBank/DDBJ databases">
        <title>Spirosoma foliorum sp. nov., isolated from the leaves on the Nejang mountain Korea, Republic of.</title>
        <authorList>
            <person name="Ho H."/>
            <person name="Lee Y.-J."/>
            <person name="Nurcahyanto D.-A."/>
            <person name="Kim S.-G."/>
        </authorList>
    </citation>
    <scope>NUCLEOTIDE SEQUENCE [LARGE SCALE GENOMIC DNA]</scope>
    <source>
        <strain evidence="1 2">PL0136</strain>
    </source>
</reference>
<dbReference type="EMBL" id="CP059732">
    <property type="protein sequence ID" value="QMW05313.1"/>
    <property type="molecule type" value="Genomic_DNA"/>
</dbReference>
<sequence length="112" mass="12540">MSGVLAGINQGQLRQDFFRTFATPAQIFYKRGITVEDQAVINSLLLSGLTKANPGKEVYAYAGLVYNSKALFVELRVEQASTFTLYPTGDIYPYWDVEKGFDYTKLAERILG</sequence>
<name>A0A7G5H2H1_9BACT</name>
<evidence type="ECO:0000313" key="2">
    <source>
        <dbReference type="Proteomes" id="UP000515369"/>
    </source>
</evidence>
<keyword evidence="2" id="KW-1185">Reference proteome</keyword>